<dbReference type="PROSITE" id="PS52016">
    <property type="entry name" value="TONB_DEPENDENT_REC_3"/>
    <property type="match status" value="1"/>
</dbReference>
<dbReference type="Gene3D" id="2.40.170.20">
    <property type="entry name" value="TonB-dependent receptor, beta-barrel domain"/>
    <property type="match status" value="1"/>
</dbReference>
<protein>
    <submittedName>
        <fullName evidence="10">TonB-linked SusC/RagA family outer membrane protein</fullName>
    </submittedName>
</protein>
<evidence type="ECO:0000256" key="3">
    <source>
        <dbReference type="ARBA" id="ARBA00022452"/>
    </source>
</evidence>
<keyword evidence="5 7" id="KW-0472">Membrane</keyword>
<feature type="chain" id="PRO_5024278059" evidence="8">
    <location>
        <begin position="23"/>
        <end position="1058"/>
    </location>
</feature>
<dbReference type="GO" id="GO:0009279">
    <property type="term" value="C:cell outer membrane"/>
    <property type="evidence" value="ECO:0007669"/>
    <property type="project" value="UniProtKB-SubCell"/>
</dbReference>
<evidence type="ECO:0000256" key="7">
    <source>
        <dbReference type="PROSITE-ProRule" id="PRU01360"/>
    </source>
</evidence>
<evidence type="ECO:0000256" key="4">
    <source>
        <dbReference type="ARBA" id="ARBA00022692"/>
    </source>
</evidence>
<reference evidence="10 11" key="1">
    <citation type="submission" date="2019-07" db="EMBL/GenBank/DDBJ databases">
        <title>Genomic Encyclopedia of Type Strains, Phase IV (KMG-IV): sequencing the most valuable type-strain genomes for metagenomic binning, comparative biology and taxonomic classification.</title>
        <authorList>
            <person name="Goeker M."/>
        </authorList>
    </citation>
    <scope>NUCLEOTIDE SEQUENCE [LARGE SCALE GENOMIC DNA]</scope>
    <source>
        <strain evidence="10 11">DSM 18961</strain>
    </source>
</reference>
<evidence type="ECO:0000256" key="1">
    <source>
        <dbReference type="ARBA" id="ARBA00004571"/>
    </source>
</evidence>
<accession>A0A5S5DRL3</accession>
<dbReference type="Proteomes" id="UP000323136">
    <property type="component" value="Unassembled WGS sequence"/>
</dbReference>
<dbReference type="Pfam" id="PF13715">
    <property type="entry name" value="CarbopepD_reg_2"/>
    <property type="match status" value="1"/>
</dbReference>
<evidence type="ECO:0000256" key="6">
    <source>
        <dbReference type="ARBA" id="ARBA00023237"/>
    </source>
</evidence>
<evidence type="ECO:0000256" key="5">
    <source>
        <dbReference type="ARBA" id="ARBA00023136"/>
    </source>
</evidence>
<evidence type="ECO:0000313" key="11">
    <source>
        <dbReference type="Proteomes" id="UP000323136"/>
    </source>
</evidence>
<name>A0A5S5DRL3_9FLAO</name>
<evidence type="ECO:0000259" key="9">
    <source>
        <dbReference type="Pfam" id="PF07715"/>
    </source>
</evidence>
<keyword evidence="8" id="KW-0732">Signal</keyword>
<dbReference type="NCBIfam" id="TIGR04057">
    <property type="entry name" value="SusC_RagA_signa"/>
    <property type="match status" value="1"/>
</dbReference>
<sequence length="1058" mass="115075">MKTKFNGILTLLLALVVQISFAQDKTISGTVSDETGPLPGVSILKKGTASGTETDFDGNYSINAKTGDVLVFSFVGMKSVEKTVGTSNRINVEMTGDNVLDEVIVTALGIKKSEKSIGYAAQVVKAKDLTEVKTTNIVNALSGKVAGINVTSTGGSVNSSSRITIRGVSTLSGNDQPLIVVDGVPIDNNSYGRSSNGTSSGVDTQNGMADVNQEDIESMNVLKGGAATALYGMRGANGVIVITTKKGTTSEKLGISINSTVSFNNAYIFPDYQNSYGQGNNPYLFKYVDGYGNSNALTTGLGGLDESWGPPLDVGLEFVQWDSFDGQPKPWVSAPDAVKDFYNTGITTVNNISLSGGTDKATYRLSIGQMDDKGILHNTDLNKKNFGGNVNFQLSEKWDAGFSANYVVTESDNSPSTGYDTADNNNVISQLVWGGRQVNWADLKDYQNLPLVETGNNAGTPVNWNQAYNNNPYWMLDNNTNTQDKTRFFGNFNIGYQISDEFKLALRTGIDTFRDKQTRRAAKGTSGNPDGYYREIIRNRTEINTELLLSYNTDINEDLNLSLNFGGNSMSNDYEYSYRGISGLQLSDLYTLANAKDGVTPVVSEYISKREINSLFGFGSLSYKDYLFLEFSGRNDWASVLPVDNNNFFYPAVSLSAIISDMVDMGETFSYLKLRGGWSKVGDAGPLSPYSITPSYEYSPESWGTTPILQIQSTLWNPNIKNQDTKEVEFGLDTRLFRNRVNLGFTYYDKKTEDVILQKNLPNSSGYSSVWDNAATITNKGIELTLGAKIFDNVDDGFKLSTTINFGQNDNEVNNIDDDPTTNNGVLNYATYWNVSTQAREGQPVGVLYGTTFARDDEGNIIFKDGKPTQGGNAVLGNSTADWTAGISFNASYKGFSLSTLFDGKKGGEIYSQTNTWGRLTGVLKETLEGRETGIVGDGVMLDPTTNTYVPNNILVTAKDFNSSTYSQAIGEAGIYDASFIKWRELSLSYAFKSSLIENTGVDAISIGASIRNVAILYKKVPHIDPETSFGNSIGTQGLEYSQIPPTRSISLNLNVKF</sequence>
<feature type="domain" description="TonB-dependent receptor plug" evidence="9">
    <location>
        <begin position="115"/>
        <end position="239"/>
    </location>
</feature>
<keyword evidence="2 7" id="KW-0813">Transport</keyword>
<evidence type="ECO:0000256" key="2">
    <source>
        <dbReference type="ARBA" id="ARBA00022448"/>
    </source>
</evidence>
<dbReference type="NCBIfam" id="TIGR04056">
    <property type="entry name" value="OMP_RagA_SusC"/>
    <property type="match status" value="1"/>
</dbReference>
<dbReference type="InterPro" id="IPR036942">
    <property type="entry name" value="Beta-barrel_TonB_sf"/>
</dbReference>
<dbReference type="InterPro" id="IPR023996">
    <property type="entry name" value="TonB-dep_OMP_SusC/RagA"/>
</dbReference>
<dbReference type="EMBL" id="VNIA01000003">
    <property type="protein sequence ID" value="TYP98028.1"/>
    <property type="molecule type" value="Genomic_DNA"/>
</dbReference>
<dbReference type="InterPro" id="IPR012910">
    <property type="entry name" value="Plug_dom"/>
</dbReference>
<keyword evidence="6 7" id="KW-0998">Cell outer membrane</keyword>
<organism evidence="10 11">
    <name type="scientific">Tenacibaculum adriaticum</name>
    <dbReference type="NCBI Taxonomy" id="413713"/>
    <lineage>
        <taxon>Bacteria</taxon>
        <taxon>Pseudomonadati</taxon>
        <taxon>Bacteroidota</taxon>
        <taxon>Flavobacteriia</taxon>
        <taxon>Flavobacteriales</taxon>
        <taxon>Flavobacteriaceae</taxon>
        <taxon>Tenacibaculum</taxon>
    </lineage>
</organism>
<evidence type="ECO:0000313" key="10">
    <source>
        <dbReference type="EMBL" id="TYP98028.1"/>
    </source>
</evidence>
<dbReference type="Pfam" id="PF07715">
    <property type="entry name" value="Plug"/>
    <property type="match status" value="1"/>
</dbReference>
<proteinExistence type="inferred from homology"/>
<comment type="subcellular location">
    <subcellularLocation>
        <location evidence="1 7">Cell outer membrane</location>
        <topology evidence="1 7">Multi-pass membrane protein</topology>
    </subcellularLocation>
</comment>
<comment type="similarity">
    <text evidence="7">Belongs to the TonB-dependent receptor family.</text>
</comment>
<dbReference type="SUPFAM" id="SSF49464">
    <property type="entry name" value="Carboxypeptidase regulatory domain-like"/>
    <property type="match status" value="1"/>
</dbReference>
<gene>
    <name evidence="10" type="ORF">C7447_103196</name>
</gene>
<dbReference type="OrthoDB" id="9768177at2"/>
<feature type="signal peptide" evidence="8">
    <location>
        <begin position="1"/>
        <end position="22"/>
    </location>
</feature>
<keyword evidence="4 7" id="KW-0812">Transmembrane</keyword>
<comment type="caution">
    <text evidence="10">The sequence shown here is derived from an EMBL/GenBank/DDBJ whole genome shotgun (WGS) entry which is preliminary data.</text>
</comment>
<dbReference type="Gene3D" id="2.170.130.10">
    <property type="entry name" value="TonB-dependent receptor, plug domain"/>
    <property type="match status" value="1"/>
</dbReference>
<dbReference type="AlphaFoldDB" id="A0A5S5DRL3"/>
<dbReference type="InterPro" id="IPR037066">
    <property type="entry name" value="Plug_dom_sf"/>
</dbReference>
<dbReference type="RefSeq" id="WP_148870365.1">
    <property type="nucleotide sequence ID" value="NZ_VNIA01000003.1"/>
</dbReference>
<evidence type="ECO:0000256" key="8">
    <source>
        <dbReference type="SAM" id="SignalP"/>
    </source>
</evidence>
<dbReference type="InterPro" id="IPR039426">
    <property type="entry name" value="TonB-dep_rcpt-like"/>
</dbReference>
<keyword evidence="3 7" id="KW-1134">Transmembrane beta strand</keyword>
<dbReference type="InterPro" id="IPR023997">
    <property type="entry name" value="TonB-dep_OMP_SusC/RagA_CS"/>
</dbReference>
<dbReference type="InterPro" id="IPR008969">
    <property type="entry name" value="CarboxyPept-like_regulatory"/>
</dbReference>
<dbReference type="SUPFAM" id="SSF56935">
    <property type="entry name" value="Porins"/>
    <property type="match status" value="1"/>
</dbReference>
<keyword evidence="11" id="KW-1185">Reference proteome</keyword>